<evidence type="ECO:0000313" key="3">
    <source>
        <dbReference type="Proteomes" id="UP000529861"/>
    </source>
</evidence>
<protein>
    <submittedName>
        <fullName evidence="2">Uncharacterized protein</fullName>
    </submittedName>
</protein>
<sequence>MKTRNINTDYRWILHITLATFFMATFLNFFSDVSLKKSTTFAAFFILAGIVAIGIVFEIIGTAVMSGKEEPFHAMAAKKVYGAKHAIKLLRNANLVATFCYDLIGDISAIISGAALMSIIMKFPISGTKASIYTALFGGILSSVIIGGKAIAKSIGMLKSQTIVYWTGVVLAWLEKNLGIKILPDYKNNRRKKRK</sequence>
<feature type="transmembrane region" description="Helical" evidence="1">
    <location>
        <begin position="42"/>
        <end position="65"/>
    </location>
</feature>
<dbReference type="AlphaFoldDB" id="A0A7Y2L6Q4"/>
<reference evidence="2 3" key="1">
    <citation type="submission" date="2020-04" db="EMBL/GenBank/DDBJ databases">
        <title>Draft genome sequence of Caldanaerobacter sunterraneus. strain 1523vc isolated from Griffin hot spring, Kamchatka, Russia.</title>
        <authorList>
            <person name="Toshchakov S.V."/>
            <person name="Podosokorskaya O.A."/>
            <person name="Kublanov I.V."/>
            <person name="Korzhenkov A."/>
            <person name="Patrushev M.V."/>
        </authorList>
    </citation>
    <scope>NUCLEOTIDE SEQUENCE [LARGE SCALE GENOMIC DNA]</scope>
    <source>
        <strain evidence="2 3">1523vc</strain>
    </source>
</reference>
<evidence type="ECO:0000256" key="1">
    <source>
        <dbReference type="SAM" id="Phobius"/>
    </source>
</evidence>
<keyword evidence="1" id="KW-0472">Membrane</keyword>
<keyword evidence="1" id="KW-0812">Transmembrane</keyword>
<feature type="transmembrane region" description="Helical" evidence="1">
    <location>
        <begin position="132"/>
        <end position="151"/>
    </location>
</feature>
<evidence type="ECO:0000313" key="2">
    <source>
        <dbReference type="EMBL" id="NNG66769.1"/>
    </source>
</evidence>
<proteinExistence type="predicted"/>
<dbReference type="Proteomes" id="UP000529861">
    <property type="component" value="Unassembled WGS sequence"/>
</dbReference>
<name>A0A7Y2L6Q4_9THEO</name>
<dbReference type="RefSeq" id="WP_022588246.1">
    <property type="nucleotide sequence ID" value="NZ_JABEQB010000013.1"/>
</dbReference>
<accession>A0A7Y2L6Q4</accession>
<organism evidence="2 3">
    <name type="scientific">Caldanaerobacter subterraneus</name>
    <dbReference type="NCBI Taxonomy" id="911092"/>
    <lineage>
        <taxon>Bacteria</taxon>
        <taxon>Bacillati</taxon>
        <taxon>Bacillota</taxon>
        <taxon>Clostridia</taxon>
        <taxon>Thermoanaerobacterales</taxon>
        <taxon>Thermoanaerobacteraceae</taxon>
        <taxon>Caldanaerobacter</taxon>
    </lineage>
</organism>
<feature type="transmembrane region" description="Helical" evidence="1">
    <location>
        <begin position="95"/>
        <end position="120"/>
    </location>
</feature>
<keyword evidence="1" id="KW-1133">Transmembrane helix</keyword>
<gene>
    <name evidence="2" type="ORF">HKI81_05865</name>
</gene>
<feature type="transmembrane region" description="Helical" evidence="1">
    <location>
        <begin position="12"/>
        <end position="30"/>
    </location>
</feature>
<comment type="caution">
    <text evidence="2">The sequence shown here is derived from an EMBL/GenBank/DDBJ whole genome shotgun (WGS) entry which is preliminary data.</text>
</comment>
<dbReference type="EMBL" id="JABEQB010000013">
    <property type="protein sequence ID" value="NNG66769.1"/>
    <property type="molecule type" value="Genomic_DNA"/>
</dbReference>